<evidence type="ECO:0000256" key="1">
    <source>
        <dbReference type="SAM" id="MobiDB-lite"/>
    </source>
</evidence>
<accession>A0A2M9CH93</accession>
<gene>
    <name evidence="3" type="ORF">CLV46_0800</name>
</gene>
<proteinExistence type="predicted"/>
<protein>
    <submittedName>
        <fullName evidence="3">Membrane-anchored glycerophosphoryl diester phosphodiesterase (GDPDase)</fullName>
    </submittedName>
</protein>
<keyword evidence="2" id="KW-1133">Transmembrane helix</keyword>
<dbReference type="RefSeq" id="WP_245866489.1">
    <property type="nucleotide sequence ID" value="NZ_PGFF01000001.1"/>
</dbReference>
<feature type="compositionally biased region" description="Low complexity" evidence="1">
    <location>
        <begin position="35"/>
        <end position="50"/>
    </location>
</feature>
<reference evidence="3 4" key="1">
    <citation type="submission" date="2017-11" db="EMBL/GenBank/DDBJ databases">
        <title>Genomic Encyclopedia of Archaeal and Bacterial Type Strains, Phase II (KMG-II): From Individual Species to Whole Genera.</title>
        <authorList>
            <person name="Goeker M."/>
        </authorList>
    </citation>
    <scope>NUCLEOTIDE SEQUENCE [LARGE SCALE GENOMIC DNA]</scope>
    <source>
        <strain evidence="3 4">DSM 27393</strain>
    </source>
</reference>
<feature type="compositionally biased region" description="Pro residues" evidence="1">
    <location>
        <begin position="12"/>
        <end position="34"/>
    </location>
</feature>
<dbReference type="Proteomes" id="UP000228758">
    <property type="component" value="Unassembled WGS sequence"/>
</dbReference>
<keyword evidence="4" id="KW-1185">Reference proteome</keyword>
<evidence type="ECO:0000313" key="4">
    <source>
        <dbReference type="Proteomes" id="UP000228758"/>
    </source>
</evidence>
<feature type="transmembrane region" description="Helical" evidence="2">
    <location>
        <begin position="326"/>
        <end position="359"/>
    </location>
</feature>
<name>A0A2M9CH93_9MICO</name>
<feature type="transmembrane region" description="Helical" evidence="2">
    <location>
        <begin position="90"/>
        <end position="112"/>
    </location>
</feature>
<feature type="transmembrane region" description="Helical" evidence="2">
    <location>
        <begin position="283"/>
        <end position="306"/>
    </location>
</feature>
<sequence length="396" mass="40485">MTDDQQWQSPGDPAPQPSPSPYGASVPPPGPTAQPGPAYGVAAPGAPQQGWTPPPRPGLIPLRPLGFGTLLGAPFQVLRRNPRTTFGTALLVQVLVLLVAGGVVGVVSVLAFGRVAEASAEDRDAVAAGAVATVILSALVPVVLGLIASALLQGVLVLEVARGTLGEKLRLPGLLRLARGRIGALIGWSLLVTLAVVIAIGIVAGLVAVLVITVGEAGIVLGVLVGILGFLALVALGFWLGTKLSLVPSVLMIERLPLGAAIRRSWWLTTGYAPFWKTLGTQLLVSVIISTAAQVVTFPVSLLGGFGGALLFPNGADPDDPSGSIGVLLALNILVILVSLVLGAIGAVVQTAVTALLYLDLRMRKEGFDLDLVRYVEARQAGHDVPDPYASPAAAG</sequence>
<evidence type="ECO:0000256" key="2">
    <source>
        <dbReference type="SAM" id="Phobius"/>
    </source>
</evidence>
<comment type="caution">
    <text evidence="3">The sequence shown here is derived from an EMBL/GenBank/DDBJ whole genome shotgun (WGS) entry which is preliminary data.</text>
</comment>
<evidence type="ECO:0000313" key="3">
    <source>
        <dbReference type="EMBL" id="PJJ71258.1"/>
    </source>
</evidence>
<feature type="transmembrane region" description="Helical" evidence="2">
    <location>
        <begin position="182"/>
        <end position="212"/>
    </location>
</feature>
<keyword evidence="2" id="KW-0812">Transmembrane</keyword>
<feature type="transmembrane region" description="Helical" evidence="2">
    <location>
        <begin position="218"/>
        <end position="240"/>
    </location>
</feature>
<organism evidence="3 4">
    <name type="scientific">Diaminobutyricimonas aerilata</name>
    <dbReference type="NCBI Taxonomy" id="1162967"/>
    <lineage>
        <taxon>Bacteria</taxon>
        <taxon>Bacillati</taxon>
        <taxon>Actinomycetota</taxon>
        <taxon>Actinomycetes</taxon>
        <taxon>Micrococcales</taxon>
        <taxon>Microbacteriaceae</taxon>
        <taxon>Diaminobutyricimonas</taxon>
    </lineage>
</organism>
<feature type="transmembrane region" description="Helical" evidence="2">
    <location>
        <begin position="132"/>
        <end position="161"/>
    </location>
</feature>
<dbReference type="EMBL" id="PGFF01000001">
    <property type="protein sequence ID" value="PJJ71258.1"/>
    <property type="molecule type" value="Genomic_DNA"/>
</dbReference>
<keyword evidence="2" id="KW-0472">Membrane</keyword>
<feature type="region of interest" description="Disordered" evidence="1">
    <location>
        <begin position="1"/>
        <end position="58"/>
    </location>
</feature>
<dbReference type="AlphaFoldDB" id="A0A2M9CH93"/>